<feature type="region of interest" description="Disordered" evidence="1">
    <location>
        <begin position="1"/>
        <end position="40"/>
    </location>
</feature>
<dbReference type="AlphaFoldDB" id="W1YJ51"/>
<proteinExistence type="predicted"/>
<sequence>PADHWVDRPDVEDPQGLELTGTNWPTQTTTPPPTTRYGAGEAKKTTLRVHYTVQDQPQHQPPPTRRGIVYGPTRRLGGHSGGATPGPIPNP</sequence>
<comment type="caution">
    <text evidence="2">The sequence shown here is derived from an EMBL/GenBank/DDBJ whole genome shotgun (WGS) entry which is preliminary data.</text>
</comment>
<accession>W1YJ51</accession>
<organism evidence="2">
    <name type="scientific">human gut metagenome</name>
    <dbReference type="NCBI Taxonomy" id="408170"/>
    <lineage>
        <taxon>unclassified sequences</taxon>
        <taxon>metagenomes</taxon>
        <taxon>organismal metagenomes</taxon>
    </lineage>
</organism>
<feature type="non-terminal residue" evidence="2">
    <location>
        <position position="91"/>
    </location>
</feature>
<protein>
    <submittedName>
        <fullName evidence="2">Uncharacterized protein</fullName>
    </submittedName>
</protein>
<feature type="non-terminal residue" evidence="2">
    <location>
        <position position="1"/>
    </location>
</feature>
<gene>
    <name evidence="2" type="ORF">Q604_UNBC04311G0001</name>
</gene>
<reference evidence="2" key="1">
    <citation type="submission" date="2013-12" db="EMBL/GenBank/DDBJ databases">
        <title>A Varibaculum cambriense genome reconstructed from a premature infant gut community with otherwise low bacterial novelty that shifts toward anaerobic metabolism during the third week of life.</title>
        <authorList>
            <person name="Brown C.T."/>
            <person name="Sharon I."/>
            <person name="Thomas B.C."/>
            <person name="Castelle C.J."/>
            <person name="Morowitz M.J."/>
            <person name="Banfield J.F."/>
        </authorList>
    </citation>
    <scope>NUCLEOTIDE SEQUENCE</scope>
</reference>
<feature type="region of interest" description="Disordered" evidence="1">
    <location>
        <begin position="53"/>
        <end position="91"/>
    </location>
</feature>
<evidence type="ECO:0000313" key="2">
    <source>
        <dbReference type="EMBL" id="ETJ41755.1"/>
    </source>
</evidence>
<name>W1YJ51_9ZZZZ</name>
<feature type="compositionally biased region" description="Basic and acidic residues" evidence="1">
    <location>
        <begin position="1"/>
        <end position="11"/>
    </location>
</feature>
<dbReference type="EMBL" id="AZMM01004311">
    <property type="protein sequence ID" value="ETJ41755.1"/>
    <property type="molecule type" value="Genomic_DNA"/>
</dbReference>
<feature type="compositionally biased region" description="Low complexity" evidence="1">
    <location>
        <begin position="20"/>
        <end position="29"/>
    </location>
</feature>
<evidence type="ECO:0000256" key="1">
    <source>
        <dbReference type="SAM" id="MobiDB-lite"/>
    </source>
</evidence>